<keyword evidence="2" id="KW-1185">Reference proteome</keyword>
<comment type="caution">
    <text evidence="1">The sequence shown here is derived from an EMBL/GenBank/DDBJ whole genome shotgun (WGS) entry which is preliminary data.</text>
</comment>
<accession>A0ACB9RBL3</accession>
<dbReference type="Proteomes" id="UP001057402">
    <property type="component" value="Chromosome 4"/>
</dbReference>
<organism evidence="1 2">
    <name type="scientific">Melastoma candidum</name>
    <dbReference type="NCBI Taxonomy" id="119954"/>
    <lineage>
        <taxon>Eukaryota</taxon>
        <taxon>Viridiplantae</taxon>
        <taxon>Streptophyta</taxon>
        <taxon>Embryophyta</taxon>
        <taxon>Tracheophyta</taxon>
        <taxon>Spermatophyta</taxon>
        <taxon>Magnoliopsida</taxon>
        <taxon>eudicotyledons</taxon>
        <taxon>Gunneridae</taxon>
        <taxon>Pentapetalae</taxon>
        <taxon>rosids</taxon>
        <taxon>malvids</taxon>
        <taxon>Myrtales</taxon>
        <taxon>Melastomataceae</taxon>
        <taxon>Melastomatoideae</taxon>
        <taxon>Melastomateae</taxon>
        <taxon>Melastoma</taxon>
    </lineage>
</organism>
<dbReference type="EMBL" id="CM042883">
    <property type="protein sequence ID" value="KAI4375019.1"/>
    <property type="molecule type" value="Genomic_DNA"/>
</dbReference>
<evidence type="ECO:0000313" key="2">
    <source>
        <dbReference type="Proteomes" id="UP001057402"/>
    </source>
</evidence>
<proteinExistence type="predicted"/>
<reference evidence="2" key="1">
    <citation type="journal article" date="2023" name="Front. Plant Sci.">
        <title>Chromosomal-level genome assembly of Melastoma candidum provides insights into trichome evolution.</title>
        <authorList>
            <person name="Zhong Y."/>
            <person name="Wu W."/>
            <person name="Sun C."/>
            <person name="Zou P."/>
            <person name="Liu Y."/>
            <person name="Dai S."/>
            <person name="Zhou R."/>
        </authorList>
    </citation>
    <scope>NUCLEOTIDE SEQUENCE [LARGE SCALE GENOMIC DNA]</scope>
</reference>
<evidence type="ECO:0000313" key="1">
    <source>
        <dbReference type="EMBL" id="KAI4375019.1"/>
    </source>
</evidence>
<name>A0ACB9RBL3_9MYRT</name>
<protein>
    <submittedName>
        <fullName evidence="1">Uncharacterized protein</fullName>
    </submittedName>
</protein>
<sequence>MELGAAAAVAGFVADKVAGELLQNLFEISTRTLFCRGIAEDLKDTVTALIPIIEEIRSTGVDVPDPRRSHFDQVSLFLQEGLNVTRQILESPRYSWFRKLQLTRKMDKLEKDISRFSKFIVQASIWAEVSHMRSEGAESFHRLENSNRQIESSLMEIMHGSGIGIAQSLTEVQEDVADGWRSASRTEQGSVAEGYPVEEALVAGGHGGERERDDDGCAEEEATWSISGRGEEDHTLITGGYPRSIGSCFGEDSLFQTADFRRFLARSLRQPSHVIISQGQDGLILMLNQ</sequence>
<gene>
    <name evidence="1" type="ORF">MLD38_012938</name>
</gene>